<evidence type="ECO:0000256" key="1">
    <source>
        <dbReference type="ARBA" id="ARBA00022603"/>
    </source>
</evidence>
<reference evidence="4" key="1">
    <citation type="submission" date="2022-10" db="EMBL/GenBank/DDBJ databases">
        <title>Culturing micro-colonial fungi from biological soil crusts in the Mojave desert and describing Neophaeococcomyces mojavensis, and introducing the new genera and species Taxawa tesnikishii.</title>
        <authorList>
            <person name="Kurbessoian T."/>
            <person name="Stajich J.E."/>
        </authorList>
    </citation>
    <scope>NUCLEOTIDE SEQUENCE</scope>
    <source>
        <strain evidence="4">TK_41</strain>
    </source>
</reference>
<dbReference type="GO" id="GO:0030798">
    <property type="term" value="F:trans-aconitate 2-methyltransferase activity"/>
    <property type="evidence" value="ECO:0007669"/>
    <property type="project" value="InterPro"/>
</dbReference>
<proteinExistence type="predicted"/>
<evidence type="ECO:0000313" key="5">
    <source>
        <dbReference type="Proteomes" id="UP001172673"/>
    </source>
</evidence>
<dbReference type="InterPro" id="IPR023149">
    <property type="entry name" value="Trans_acon_MeTrfase_C"/>
</dbReference>
<gene>
    <name evidence="4" type="ORF">H2200_002337</name>
</gene>
<feature type="domain" description="Methyltransferase" evidence="3">
    <location>
        <begin position="37"/>
        <end position="128"/>
    </location>
</feature>
<dbReference type="InterPro" id="IPR029063">
    <property type="entry name" value="SAM-dependent_MTases_sf"/>
</dbReference>
<evidence type="ECO:0000259" key="3">
    <source>
        <dbReference type="Pfam" id="PF13649"/>
    </source>
</evidence>
<dbReference type="InterPro" id="IPR041698">
    <property type="entry name" value="Methyltransf_25"/>
</dbReference>
<evidence type="ECO:0000256" key="2">
    <source>
        <dbReference type="ARBA" id="ARBA00022679"/>
    </source>
</evidence>
<dbReference type="PANTHER" id="PTHR43861">
    <property type="entry name" value="TRANS-ACONITATE 2-METHYLTRANSFERASE-RELATED"/>
    <property type="match status" value="1"/>
</dbReference>
<dbReference type="Gene3D" id="1.10.150.290">
    <property type="entry name" value="S-adenosyl-L-methionine-dependent methyltransferases"/>
    <property type="match status" value="1"/>
</dbReference>
<dbReference type="GO" id="GO:0032259">
    <property type="term" value="P:methylation"/>
    <property type="evidence" value="ECO:0007669"/>
    <property type="project" value="UniProtKB-KW"/>
</dbReference>
<dbReference type="Proteomes" id="UP001172673">
    <property type="component" value="Unassembled WGS sequence"/>
</dbReference>
<evidence type="ECO:0000313" key="4">
    <source>
        <dbReference type="EMBL" id="KAJ9614201.1"/>
    </source>
</evidence>
<dbReference type="PANTHER" id="PTHR43861:SF1">
    <property type="entry name" value="TRANS-ACONITATE 2-METHYLTRANSFERASE"/>
    <property type="match status" value="1"/>
</dbReference>
<accession>A0AA38XJM9</accession>
<dbReference type="EMBL" id="JAPDRK010000003">
    <property type="protein sequence ID" value="KAJ9614201.1"/>
    <property type="molecule type" value="Genomic_DNA"/>
</dbReference>
<dbReference type="CDD" id="cd02440">
    <property type="entry name" value="AdoMet_MTases"/>
    <property type="match status" value="1"/>
</dbReference>
<keyword evidence="5" id="KW-1185">Reference proteome</keyword>
<keyword evidence="2" id="KW-0808">Transferase</keyword>
<organism evidence="4 5">
    <name type="scientific">Cladophialophora chaetospira</name>
    <dbReference type="NCBI Taxonomy" id="386627"/>
    <lineage>
        <taxon>Eukaryota</taxon>
        <taxon>Fungi</taxon>
        <taxon>Dikarya</taxon>
        <taxon>Ascomycota</taxon>
        <taxon>Pezizomycotina</taxon>
        <taxon>Eurotiomycetes</taxon>
        <taxon>Chaetothyriomycetidae</taxon>
        <taxon>Chaetothyriales</taxon>
        <taxon>Herpotrichiellaceae</taxon>
        <taxon>Cladophialophora</taxon>
    </lineage>
</organism>
<protein>
    <recommendedName>
        <fullName evidence="3">Methyltransferase domain-containing protein</fullName>
    </recommendedName>
</protein>
<dbReference type="NCBIfam" id="NF002463">
    <property type="entry name" value="PRK01683.1"/>
    <property type="match status" value="1"/>
</dbReference>
<sequence>MAGKDWDAAQYLKFEAERTRPVRDLLAQLPLTSPKRIVDLGCGPGNSTEVLVKHFPQAHITGLDSSPDMIEKARKRLPDLDFTIGDLSSFEQKEPSDLLYSNAVYQWVPYDQRMQIFTRLIQSQAPGGVFAFQVPDNFNEPSHEAMRAVADEGPWAEDLRRVTTFRKAFQSPQELYDKLKPLCSEINIWHTYYYHILEDHQAIVEWVKGTGLRPYLDQLSSFDQESFTKEYLKRVEKSYRPLVDGKVCLRYPRLFLVAVRA</sequence>
<dbReference type="AlphaFoldDB" id="A0AA38XJM9"/>
<dbReference type="SUPFAM" id="SSF53335">
    <property type="entry name" value="S-adenosyl-L-methionine-dependent methyltransferases"/>
    <property type="match status" value="1"/>
</dbReference>
<dbReference type="Pfam" id="PF13649">
    <property type="entry name" value="Methyltransf_25"/>
    <property type="match status" value="1"/>
</dbReference>
<keyword evidence="1" id="KW-0489">Methyltransferase</keyword>
<comment type="caution">
    <text evidence="4">The sequence shown here is derived from an EMBL/GenBank/DDBJ whole genome shotgun (WGS) entry which is preliminary data.</text>
</comment>
<name>A0AA38XJM9_9EURO</name>
<dbReference type="Gene3D" id="3.40.50.150">
    <property type="entry name" value="Vaccinia Virus protein VP39"/>
    <property type="match status" value="1"/>
</dbReference>